<dbReference type="EMBL" id="PGCJ01001525">
    <property type="protein sequence ID" value="PLW04954.1"/>
    <property type="molecule type" value="Genomic_DNA"/>
</dbReference>
<dbReference type="AlphaFoldDB" id="A0A2N5RVD2"/>
<comment type="caution">
    <text evidence="2">The sequence shown here is derived from an EMBL/GenBank/DDBJ whole genome shotgun (WGS) entry which is preliminary data.</text>
</comment>
<evidence type="ECO:0000256" key="1">
    <source>
        <dbReference type="SAM" id="Phobius"/>
    </source>
</evidence>
<evidence type="ECO:0000313" key="4">
    <source>
        <dbReference type="Proteomes" id="UP000235388"/>
    </source>
</evidence>
<proteinExistence type="predicted"/>
<keyword evidence="1" id="KW-0812">Transmembrane</keyword>
<sequence length="146" mass="16724">MFGFNREHESDGYRASGASALEEDLSLLRRRMIQAGKCYCLLVVATLAWLLFTQTLDSHPHMLESISFTKFNLNYSSFPPVQDILSHFKPVEKSSIPPLSIDRPHEGTTTTFINGIQKPVERITLSRIVGRKYRLNDRKPLKTHYS</sequence>
<dbReference type="Proteomes" id="UP000235388">
    <property type="component" value="Unassembled WGS sequence"/>
</dbReference>
<keyword evidence="1" id="KW-0472">Membrane</keyword>
<dbReference type="OrthoDB" id="2496054at2759"/>
<gene>
    <name evidence="3" type="ORF">PCANC_04514</name>
    <name evidence="2" type="ORF">PCANC_28394</name>
</gene>
<dbReference type="EMBL" id="PGCJ01000049">
    <property type="protein sequence ID" value="PLW54210.1"/>
    <property type="molecule type" value="Genomic_DNA"/>
</dbReference>
<accession>A0A2N5RVD2</accession>
<name>A0A2N5RVD2_9BASI</name>
<organism evidence="2 4">
    <name type="scientific">Puccinia coronata f. sp. avenae</name>
    <dbReference type="NCBI Taxonomy" id="200324"/>
    <lineage>
        <taxon>Eukaryota</taxon>
        <taxon>Fungi</taxon>
        <taxon>Dikarya</taxon>
        <taxon>Basidiomycota</taxon>
        <taxon>Pucciniomycotina</taxon>
        <taxon>Pucciniomycetes</taxon>
        <taxon>Pucciniales</taxon>
        <taxon>Pucciniaceae</taxon>
        <taxon>Puccinia</taxon>
    </lineage>
</organism>
<feature type="transmembrane region" description="Helical" evidence="1">
    <location>
        <begin position="38"/>
        <end position="56"/>
    </location>
</feature>
<protein>
    <submittedName>
        <fullName evidence="2">Uncharacterized protein</fullName>
    </submittedName>
</protein>
<keyword evidence="1" id="KW-1133">Transmembrane helix</keyword>
<keyword evidence="4" id="KW-1185">Reference proteome</keyword>
<evidence type="ECO:0000313" key="2">
    <source>
        <dbReference type="EMBL" id="PLW04954.1"/>
    </source>
</evidence>
<reference evidence="2 4" key="1">
    <citation type="submission" date="2017-11" db="EMBL/GenBank/DDBJ databases">
        <title>De novo assembly and phasing of dikaryotic genomes from two isolates of Puccinia coronata f. sp. avenae, the causal agent of oat crown rust.</title>
        <authorList>
            <person name="Miller M.E."/>
            <person name="Zhang Y."/>
            <person name="Omidvar V."/>
            <person name="Sperschneider J."/>
            <person name="Schwessinger B."/>
            <person name="Raley C."/>
            <person name="Palmer J.M."/>
            <person name="Garnica D."/>
            <person name="Upadhyaya N."/>
            <person name="Rathjen J."/>
            <person name="Taylor J.M."/>
            <person name="Park R.F."/>
            <person name="Dodds P.N."/>
            <person name="Hirsch C.D."/>
            <person name="Kianian S.F."/>
            <person name="Figueroa M."/>
        </authorList>
    </citation>
    <scope>NUCLEOTIDE SEQUENCE [LARGE SCALE GENOMIC DNA]</scope>
    <source>
        <strain evidence="2">12NC29</strain>
    </source>
</reference>
<evidence type="ECO:0000313" key="3">
    <source>
        <dbReference type="EMBL" id="PLW54210.1"/>
    </source>
</evidence>